<name>A0A0W8DEJ8_PHYNI</name>
<dbReference type="OrthoDB" id="163959at2759"/>
<evidence type="ECO:0000256" key="1">
    <source>
        <dbReference type="SAM" id="MobiDB-lite"/>
    </source>
</evidence>
<comment type="caution">
    <text evidence="3">The sequence shown here is derived from an EMBL/GenBank/DDBJ whole genome shotgun (WGS) entry which is preliminary data.</text>
</comment>
<organism evidence="3 4">
    <name type="scientific">Phytophthora nicotianae</name>
    <name type="common">Potato buckeye rot agent</name>
    <name type="synonym">Phytophthora parasitica</name>
    <dbReference type="NCBI Taxonomy" id="4792"/>
    <lineage>
        <taxon>Eukaryota</taxon>
        <taxon>Sar</taxon>
        <taxon>Stramenopiles</taxon>
        <taxon>Oomycota</taxon>
        <taxon>Peronosporomycetes</taxon>
        <taxon>Peronosporales</taxon>
        <taxon>Peronosporaceae</taxon>
        <taxon>Phytophthora</taxon>
    </lineage>
</organism>
<feature type="compositionally biased region" description="Acidic residues" evidence="1">
    <location>
        <begin position="104"/>
        <end position="139"/>
    </location>
</feature>
<keyword evidence="2" id="KW-0732">Signal</keyword>
<feature type="compositionally biased region" description="Low complexity" evidence="1">
    <location>
        <begin position="90"/>
        <end position="99"/>
    </location>
</feature>
<dbReference type="AlphaFoldDB" id="A0A0W8DEJ8"/>
<feature type="chain" id="PRO_5006941632" evidence="2">
    <location>
        <begin position="22"/>
        <end position="294"/>
    </location>
</feature>
<accession>A0A0W8DEJ8</accession>
<gene>
    <name evidence="3" type="ORF">AM587_10013290</name>
</gene>
<dbReference type="Proteomes" id="UP000052943">
    <property type="component" value="Unassembled WGS sequence"/>
</dbReference>
<evidence type="ECO:0000313" key="3">
    <source>
        <dbReference type="EMBL" id="KUF94798.1"/>
    </source>
</evidence>
<sequence>MFKSFLLAIILTAATTIPINAVTCPDGENQMSVEGVEGIFCVAGDPCIATFSTGACPAAQEGLPYGSYCGVVASGVYGCKTYTSAATEIPTPDVTTEAPTPEPTTEEPTTEEPTTEEPTTEEPTTEEPTTEEPLTDEPTTEPTKTAPVPITPYSNCTTEGTEVSVQGLEGAYCVNEPVCVEQVSTGNCPAPQDRLQFGSFCDLLPTGAYGCRPYTADNVPTTVTYEAPLDCSNNPAGDTPVSIVSSNEDFCAPKPVCSGTIFGNCPKMQDGLAQDSECMVVDTGVYGCVFMAST</sequence>
<evidence type="ECO:0000256" key="2">
    <source>
        <dbReference type="SAM" id="SignalP"/>
    </source>
</evidence>
<proteinExistence type="predicted"/>
<protein>
    <submittedName>
        <fullName evidence="3">Uncharacterized protein</fullName>
    </submittedName>
</protein>
<feature type="signal peptide" evidence="2">
    <location>
        <begin position="1"/>
        <end position="21"/>
    </location>
</feature>
<reference evidence="3 4" key="1">
    <citation type="submission" date="2015-11" db="EMBL/GenBank/DDBJ databases">
        <title>Genomes and virulence difference between two physiological races of Phytophthora nicotianae.</title>
        <authorList>
            <person name="Liu H."/>
            <person name="Ma X."/>
            <person name="Yu H."/>
            <person name="Fang D."/>
            <person name="Li Y."/>
            <person name="Wang X."/>
            <person name="Wang W."/>
            <person name="Dong Y."/>
            <person name="Xiao B."/>
        </authorList>
    </citation>
    <scope>NUCLEOTIDE SEQUENCE [LARGE SCALE GENOMIC DNA]</scope>
    <source>
        <strain evidence="4">race 0</strain>
    </source>
</reference>
<feature type="region of interest" description="Disordered" evidence="1">
    <location>
        <begin position="90"/>
        <end position="155"/>
    </location>
</feature>
<evidence type="ECO:0000313" key="4">
    <source>
        <dbReference type="Proteomes" id="UP000052943"/>
    </source>
</evidence>
<dbReference type="EMBL" id="LNFO01001132">
    <property type="protein sequence ID" value="KUF94798.1"/>
    <property type="molecule type" value="Genomic_DNA"/>
</dbReference>